<proteinExistence type="predicted"/>
<organism evidence="2 3">
    <name type="scientific">Kuraishia capsulata CBS 1993</name>
    <dbReference type="NCBI Taxonomy" id="1382522"/>
    <lineage>
        <taxon>Eukaryota</taxon>
        <taxon>Fungi</taxon>
        <taxon>Dikarya</taxon>
        <taxon>Ascomycota</taxon>
        <taxon>Saccharomycotina</taxon>
        <taxon>Pichiomycetes</taxon>
        <taxon>Pichiales</taxon>
        <taxon>Pichiaceae</taxon>
        <taxon>Kuraishia</taxon>
    </lineage>
</organism>
<evidence type="ECO:0000256" key="1">
    <source>
        <dbReference type="SAM" id="MobiDB-lite"/>
    </source>
</evidence>
<feature type="compositionally biased region" description="Polar residues" evidence="1">
    <location>
        <begin position="221"/>
        <end position="237"/>
    </location>
</feature>
<protein>
    <submittedName>
        <fullName evidence="2">Uncharacterized protein</fullName>
    </submittedName>
</protein>
<accession>W6MGQ6</accession>
<dbReference type="GeneID" id="34518754"/>
<dbReference type="EMBL" id="HG793126">
    <property type="protein sequence ID" value="CDK25354.1"/>
    <property type="molecule type" value="Genomic_DNA"/>
</dbReference>
<evidence type="ECO:0000313" key="3">
    <source>
        <dbReference type="Proteomes" id="UP000019384"/>
    </source>
</evidence>
<sequence>MPIAAIPIPSLRQDPWIVDADNDEFYIALSTPSPSVPVAESFPTTTTPSLASVLSRKRRSCVKLACSPCAHSNPNGSFMSCSSSYMETSCFDDDTSVSSDSSLLSCSSSPKRKSPQLWLNVDDHPLSSDDWHLDEEAEATLSTQQPLRKRDQFVSKLSSSLKSISNFANAFTTSAERNQRIISTYQAMANDNRLPLAIQKQADEPKPIMMKTFRTEELQHSHPTQKTVAPATPTSFTRSREPRINSSFLRVYALDYSSKAIGLLNVTEDEIDLYQQCIEQKQCLQSIPDTDSLSSDDSLDSYESDDQHYLPYHIYQKRDELRLALMSREKLWSNVILPPRDDQFADSSLFKSKYACLSEVGVSNSRTRMNSSILPWINYSQSKMGSNGCLRPYGTIGDTQFVVKGWVDQRWAESA</sequence>
<reference evidence="2" key="2">
    <citation type="submission" date="2014-02" db="EMBL/GenBank/DDBJ databases">
        <title>Complete DNA sequence of /Kuraishia capsulata/ illustrates novel genomic features among budding yeasts (/Saccharomycotina/).</title>
        <authorList>
            <person name="Morales L."/>
            <person name="Noel B."/>
            <person name="Porcel B."/>
            <person name="Marcet-Houben M."/>
            <person name="Hullo M-F."/>
            <person name="Sacerdot C."/>
            <person name="Tekaia F."/>
            <person name="Leh-Louis V."/>
            <person name="Despons L."/>
            <person name="Khanna V."/>
            <person name="Aury J-M."/>
            <person name="Barbe V."/>
            <person name="Couloux A."/>
            <person name="Labadie K."/>
            <person name="Pelletier E."/>
            <person name="Souciet J-L."/>
            <person name="Boekhout T."/>
            <person name="Gabaldon T."/>
            <person name="Wincker P."/>
            <person name="Dujon B."/>
        </authorList>
    </citation>
    <scope>NUCLEOTIDE SEQUENCE</scope>
    <source>
        <strain evidence="2">CBS 1993</strain>
    </source>
</reference>
<keyword evidence="3" id="KW-1185">Reference proteome</keyword>
<name>W6MGQ6_9ASCO</name>
<dbReference type="AlphaFoldDB" id="W6MGQ6"/>
<dbReference type="OrthoDB" id="4088353at2759"/>
<dbReference type="HOGENOM" id="CLU_662337_0_0_1"/>
<dbReference type="RefSeq" id="XP_022457366.1">
    <property type="nucleotide sequence ID" value="XM_022603490.1"/>
</dbReference>
<evidence type="ECO:0000313" key="2">
    <source>
        <dbReference type="EMBL" id="CDK25354.1"/>
    </source>
</evidence>
<reference evidence="2" key="1">
    <citation type="submission" date="2013-12" db="EMBL/GenBank/DDBJ databases">
        <authorList>
            <person name="Genoscope - CEA"/>
        </authorList>
    </citation>
    <scope>NUCLEOTIDE SEQUENCE</scope>
    <source>
        <strain evidence="2">CBS 1993</strain>
    </source>
</reference>
<dbReference type="Proteomes" id="UP000019384">
    <property type="component" value="Unassembled WGS sequence"/>
</dbReference>
<feature type="region of interest" description="Disordered" evidence="1">
    <location>
        <begin position="218"/>
        <end position="239"/>
    </location>
</feature>
<gene>
    <name evidence="2" type="ORF">KUCA_T00001323001</name>
</gene>